<dbReference type="InterPro" id="IPR007569">
    <property type="entry name" value="DUF559"/>
</dbReference>
<accession>A0A0G0QSH7</accession>
<proteinExistence type="predicted"/>
<dbReference type="InterPro" id="IPR047216">
    <property type="entry name" value="Endonuclease_DUF559_bact"/>
</dbReference>
<feature type="domain" description="DUF559" evidence="1">
    <location>
        <begin position="12"/>
        <end position="116"/>
    </location>
</feature>
<dbReference type="AlphaFoldDB" id="A0A0G0QSH7"/>
<dbReference type="PANTHER" id="PTHR38590">
    <property type="entry name" value="BLL0828 PROTEIN"/>
    <property type="match status" value="1"/>
</dbReference>
<dbReference type="PANTHER" id="PTHR38590:SF1">
    <property type="entry name" value="BLL0828 PROTEIN"/>
    <property type="match status" value="1"/>
</dbReference>
<organism evidence="2 3">
    <name type="scientific">Candidatus Nomurabacteria bacterium GW2011_GWF2_40_12</name>
    <dbReference type="NCBI Taxonomy" id="1618776"/>
    <lineage>
        <taxon>Bacteria</taxon>
        <taxon>Candidatus Nomuraibacteriota</taxon>
    </lineage>
</organism>
<comment type="caution">
    <text evidence="2">The sequence shown here is derived from an EMBL/GenBank/DDBJ whole genome shotgun (WGS) entry which is preliminary data.</text>
</comment>
<dbReference type="InterPro" id="IPR011335">
    <property type="entry name" value="Restrct_endonuc-II-like"/>
</dbReference>
<evidence type="ECO:0000313" key="3">
    <source>
        <dbReference type="Proteomes" id="UP000034301"/>
    </source>
</evidence>
<dbReference type="CDD" id="cd01038">
    <property type="entry name" value="Endonuclease_DUF559"/>
    <property type="match status" value="1"/>
</dbReference>
<dbReference type="Pfam" id="PF04480">
    <property type="entry name" value="DUF559"/>
    <property type="match status" value="1"/>
</dbReference>
<dbReference type="EMBL" id="LBYC01000008">
    <property type="protein sequence ID" value="KKR43093.1"/>
    <property type="molecule type" value="Genomic_DNA"/>
</dbReference>
<dbReference type="Proteomes" id="UP000034301">
    <property type="component" value="Unassembled WGS sequence"/>
</dbReference>
<sequence>MKIVHNITKLFERRKELRNHSTPEEILLWLQLKNSKIGFKFRRQHSIGGYIADFYCPSNRLVIEIDGSQHSKKENKEYDRIRSAFLEGLDIKVLRFTNLEISTETQMVVDKIKEELNSSPPCGGGAFRL</sequence>
<gene>
    <name evidence="2" type="ORF">UT78_C0008G0025</name>
</gene>
<evidence type="ECO:0000259" key="1">
    <source>
        <dbReference type="Pfam" id="PF04480"/>
    </source>
</evidence>
<protein>
    <submittedName>
        <fullName evidence="2">Methionine synthase</fullName>
    </submittedName>
</protein>
<dbReference type="Gene3D" id="3.40.960.10">
    <property type="entry name" value="VSR Endonuclease"/>
    <property type="match status" value="1"/>
</dbReference>
<reference evidence="2 3" key="1">
    <citation type="journal article" date="2015" name="Nature">
        <title>rRNA introns, odd ribosomes, and small enigmatic genomes across a large radiation of phyla.</title>
        <authorList>
            <person name="Brown C.T."/>
            <person name="Hug L.A."/>
            <person name="Thomas B.C."/>
            <person name="Sharon I."/>
            <person name="Castelle C.J."/>
            <person name="Singh A."/>
            <person name="Wilkins M.J."/>
            <person name="Williams K.H."/>
            <person name="Banfield J.F."/>
        </authorList>
    </citation>
    <scope>NUCLEOTIDE SEQUENCE [LARGE SCALE GENOMIC DNA]</scope>
</reference>
<evidence type="ECO:0000313" key="2">
    <source>
        <dbReference type="EMBL" id="KKR43093.1"/>
    </source>
</evidence>
<dbReference type="SUPFAM" id="SSF52980">
    <property type="entry name" value="Restriction endonuclease-like"/>
    <property type="match status" value="1"/>
</dbReference>
<name>A0A0G0QSH7_9BACT</name>